<evidence type="ECO:0000256" key="11">
    <source>
        <dbReference type="RuleBase" id="RU004426"/>
    </source>
</evidence>
<protein>
    <recommendedName>
        <fullName evidence="3">Cytochrome c</fullName>
    </recommendedName>
</protein>
<dbReference type="PANTHER" id="PTHR11961">
    <property type="entry name" value="CYTOCHROME C"/>
    <property type="match status" value="1"/>
</dbReference>
<keyword evidence="7 10" id="KW-0479">Metal-binding</keyword>
<evidence type="ECO:0000259" key="13">
    <source>
        <dbReference type="PROSITE" id="PS51007"/>
    </source>
</evidence>
<comment type="caution">
    <text evidence="14">The sequence shown here is derived from an EMBL/GenBank/DDBJ whole genome shotgun (WGS) entry which is preliminary data.</text>
</comment>
<keyword evidence="5 10" id="KW-0349">Heme</keyword>
<keyword evidence="4 12" id="KW-0813">Transport</keyword>
<keyword evidence="12" id="KW-0496">Mitochondrion</keyword>
<evidence type="ECO:0000256" key="9">
    <source>
        <dbReference type="ARBA" id="ARBA00023004"/>
    </source>
</evidence>
<evidence type="ECO:0000313" key="14">
    <source>
        <dbReference type="EMBL" id="GFF47682.1"/>
    </source>
</evidence>
<dbReference type="FunFam" id="1.10.760.10:FF:000001">
    <property type="entry name" value="Cytochrome c iso-1"/>
    <property type="match status" value="1"/>
</dbReference>
<dbReference type="GO" id="GO:0020037">
    <property type="term" value="F:heme binding"/>
    <property type="evidence" value="ECO:0007669"/>
    <property type="project" value="InterPro"/>
</dbReference>
<evidence type="ECO:0000256" key="4">
    <source>
        <dbReference type="ARBA" id="ARBA00022448"/>
    </source>
</evidence>
<evidence type="ECO:0000256" key="6">
    <source>
        <dbReference type="ARBA" id="ARBA00022660"/>
    </source>
</evidence>
<comment type="subcellular location">
    <subcellularLocation>
        <location evidence="1">Mitochondrion intermembrane space</location>
    </subcellularLocation>
</comment>
<dbReference type="InterPro" id="IPR036909">
    <property type="entry name" value="Cyt_c-like_dom_sf"/>
</dbReference>
<keyword evidence="6 12" id="KW-0679">Respiratory chain</keyword>
<comment type="PTM">
    <text evidence="12">Binds 1 heme group per subunit.</text>
</comment>
<accession>A0A8H3S2N2</accession>
<evidence type="ECO:0000256" key="10">
    <source>
        <dbReference type="PROSITE-ProRule" id="PRU00433"/>
    </source>
</evidence>
<evidence type="ECO:0000256" key="5">
    <source>
        <dbReference type="ARBA" id="ARBA00022617"/>
    </source>
</evidence>
<reference evidence="14 15" key="1">
    <citation type="submission" date="2020-01" db="EMBL/GenBank/DDBJ databases">
        <title>Draft genome sequence of Aspergillus udagawae IFM 46972.</title>
        <authorList>
            <person name="Takahashi H."/>
            <person name="Yaguchi T."/>
        </authorList>
    </citation>
    <scope>NUCLEOTIDE SEQUENCE [LARGE SCALE GENOMIC DNA]</scope>
    <source>
        <strain evidence="14 15">IFM 46972</strain>
    </source>
</reference>
<dbReference type="PROSITE" id="PS51007">
    <property type="entry name" value="CYTC"/>
    <property type="match status" value="1"/>
</dbReference>
<dbReference type="Proteomes" id="UP000465221">
    <property type="component" value="Unassembled WGS sequence"/>
</dbReference>
<evidence type="ECO:0000256" key="1">
    <source>
        <dbReference type="ARBA" id="ARBA00004569"/>
    </source>
</evidence>
<name>A0A8H3S2N2_9EURO</name>
<dbReference type="GO" id="GO:0009055">
    <property type="term" value="F:electron transfer activity"/>
    <property type="evidence" value="ECO:0007669"/>
    <property type="project" value="InterPro"/>
</dbReference>
<evidence type="ECO:0000256" key="7">
    <source>
        <dbReference type="ARBA" id="ARBA00022723"/>
    </source>
</evidence>
<feature type="domain" description="Cytochrome c" evidence="13">
    <location>
        <begin position="45"/>
        <end position="148"/>
    </location>
</feature>
<dbReference type="Gene3D" id="1.10.760.10">
    <property type="entry name" value="Cytochrome c-like domain"/>
    <property type="match status" value="1"/>
</dbReference>
<keyword evidence="9 10" id="KW-0408">Iron</keyword>
<dbReference type="InterPro" id="IPR002327">
    <property type="entry name" value="Cyt_c_1A/1B"/>
</dbReference>
<sequence length="149" mass="15900">MVLTPGKLNLSFFAAALSNARAGLRPAPKTSIRKLAVAVAEDIPDHSRTSVEALNIATYKKDCHTVEAAGNNGTGPNLHGLFGRKSGSVPGFSYSDANKNAGITWNEDTLFGFLENPKKFMPGNKMAFAGLKKGNERSDLIAYLKKSTS</sequence>
<gene>
    <name evidence="14" type="ORF">IFM46972_08361</name>
</gene>
<organism evidence="14 15">
    <name type="scientific">Aspergillus udagawae</name>
    <dbReference type="NCBI Taxonomy" id="91492"/>
    <lineage>
        <taxon>Eukaryota</taxon>
        <taxon>Fungi</taxon>
        <taxon>Dikarya</taxon>
        <taxon>Ascomycota</taxon>
        <taxon>Pezizomycotina</taxon>
        <taxon>Eurotiomycetes</taxon>
        <taxon>Eurotiomycetidae</taxon>
        <taxon>Eurotiales</taxon>
        <taxon>Aspergillaceae</taxon>
        <taxon>Aspergillus</taxon>
        <taxon>Aspergillus subgen. Fumigati</taxon>
    </lineage>
</organism>
<dbReference type="PRINTS" id="PR00604">
    <property type="entry name" value="CYTCHRMECIAB"/>
</dbReference>
<evidence type="ECO:0000256" key="8">
    <source>
        <dbReference type="ARBA" id="ARBA00022982"/>
    </source>
</evidence>
<dbReference type="InterPro" id="IPR009056">
    <property type="entry name" value="Cyt_c-like_dom"/>
</dbReference>
<comment type="function">
    <text evidence="12">Electron carrier protein. The oxidized form of the cytochrome c heme group can accept an electron from the heme group of the cytochrome c1 subunit of cytochrome reductase. Cytochrome c then transfers this electron to the cytochrome oxidase complex, the final protein carrier in the mitochondrial electron-transport chain.</text>
</comment>
<comment type="similarity">
    <text evidence="2 11">Belongs to the cytochrome c family.</text>
</comment>
<keyword evidence="8 12" id="KW-0249">Electron transport</keyword>
<evidence type="ECO:0000313" key="15">
    <source>
        <dbReference type="Proteomes" id="UP000465221"/>
    </source>
</evidence>
<evidence type="ECO:0000256" key="12">
    <source>
        <dbReference type="RuleBase" id="RU004427"/>
    </source>
</evidence>
<evidence type="ECO:0000256" key="2">
    <source>
        <dbReference type="ARBA" id="ARBA00006488"/>
    </source>
</evidence>
<proteinExistence type="inferred from homology"/>
<dbReference type="GO" id="GO:0005758">
    <property type="term" value="C:mitochondrial intermembrane space"/>
    <property type="evidence" value="ECO:0007669"/>
    <property type="project" value="UniProtKB-SubCell"/>
</dbReference>
<dbReference type="SUPFAM" id="SSF46626">
    <property type="entry name" value="Cytochrome c"/>
    <property type="match status" value="1"/>
</dbReference>
<dbReference type="AlphaFoldDB" id="A0A8H3S2N2"/>
<dbReference type="EMBL" id="BLKC01000070">
    <property type="protein sequence ID" value="GFF47682.1"/>
    <property type="molecule type" value="Genomic_DNA"/>
</dbReference>
<dbReference type="GO" id="GO:0046872">
    <property type="term" value="F:metal ion binding"/>
    <property type="evidence" value="ECO:0007669"/>
    <property type="project" value="UniProtKB-KW"/>
</dbReference>
<evidence type="ECO:0000256" key="3">
    <source>
        <dbReference type="ARBA" id="ARBA00013530"/>
    </source>
</evidence>